<evidence type="ECO:0000259" key="1">
    <source>
        <dbReference type="PROSITE" id="PS51704"/>
    </source>
</evidence>
<dbReference type="InterPro" id="IPR030395">
    <property type="entry name" value="GP_PDE_dom"/>
</dbReference>
<dbReference type="EMBL" id="JACIBY010000001">
    <property type="protein sequence ID" value="MBB3836230.1"/>
    <property type="molecule type" value="Genomic_DNA"/>
</dbReference>
<keyword evidence="3" id="KW-1185">Reference proteome</keyword>
<organism evidence="2 3">
    <name type="scientific">Runella defluvii</name>
    <dbReference type="NCBI Taxonomy" id="370973"/>
    <lineage>
        <taxon>Bacteria</taxon>
        <taxon>Pseudomonadati</taxon>
        <taxon>Bacteroidota</taxon>
        <taxon>Cytophagia</taxon>
        <taxon>Cytophagales</taxon>
        <taxon>Spirosomataceae</taxon>
        <taxon>Runella</taxon>
    </lineage>
</organism>
<dbReference type="InterPro" id="IPR017946">
    <property type="entry name" value="PLC-like_Pdiesterase_TIM-brl"/>
</dbReference>
<dbReference type="Gene3D" id="3.20.20.190">
    <property type="entry name" value="Phosphatidylinositol (PI) phosphodiesterase"/>
    <property type="match status" value="1"/>
</dbReference>
<accession>A0A7W5ZGP5</accession>
<name>A0A7W5ZGP5_9BACT</name>
<comment type="caution">
    <text evidence="2">The sequence shown here is derived from an EMBL/GenBank/DDBJ whole genome shotgun (WGS) entry which is preliminary data.</text>
</comment>
<evidence type="ECO:0000313" key="2">
    <source>
        <dbReference type="EMBL" id="MBB3836230.1"/>
    </source>
</evidence>
<dbReference type="SUPFAM" id="SSF51695">
    <property type="entry name" value="PLC-like phosphodiesterases"/>
    <property type="match status" value="1"/>
</dbReference>
<feature type="domain" description="GP-PDE" evidence="1">
    <location>
        <begin position="11"/>
        <end position="282"/>
    </location>
</feature>
<dbReference type="PROSITE" id="PS51704">
    <property type="entry name" value="GP_PDE"/>
    <property type="match status" value="1"/>
</dbReference>
<gene>
    <name evidence="2" type="ORF">FHS57_000212</name>
</gene>
<protein>
    <submittedName>
        <fullName evidence="2">Glycerophosphoryl diester phosphodiesterase</fullName>
        <ecNumber evidence="2">3.1.4.46</ecNumber>
    </submittedName>
</protein>
<keyword evidence="2" id="KW-0378">Hydrolase</keyword>
<dbReference type="Pfam" id="PF03009">
    <property type="entry name" value="GDPD"/>
    <property type="match status" value="1"/>
</dbReference>
<dbReference type="GO" id="GO:0006629">
    <property type="term" value="P:lipid metabolic process"/>
    <property type="evidence" value="ECO:0007669"/>
    <property type="project" value="InterPro"/>
</dbReference>
<sequence length="282" mass="32318">MEVTFAQTPLFNWQGHRGCRGLMPENTIPAFLKALDYGVNTLELDVVVSKDKKVVVSHDPYFHADFSIKPDGTPVPKSPKIVLYDLTYDEIKRYDVGSNGNANFPEQQKQKTYKPLLSEMIEAVEAYRVKNKLPIFLYNIEIKSEEKEYDKSQPQPAEFSDLVYQEIMAQLPPERIVLQSFDFNVLKHWKKQIDAGKYKKVALSALVANAKGIEKNVEDLGFIPEIYSPYYLLLSTERVQQLHKMGMQVVPWTVNTTEEMHKVKAMGVDGIITDYPNRIPKS</sequence>
<evidence type="ECO:0000313" key="3">
    <source>
        <dbReference type="Proteomes" id="UP000541352"/>
    </source>
</evidence>
<reference evidence="2 3" key="1">
    <citation type="submission" date="2020-08" db="EMBL/GenBank/DDBJ databases">
        <title>Genomic Encyclopedia of Type Strains, Phase IV (KMG-IV): sequencing the most valuable type-strain genomes for metagenomic binning, comparative biology and taxonomic classification.</title>
        <authorList>
            <person name="Goeker M."/>
        </authorList>
    </citation>
    <scope>NUCLEOTIDE SEQUENCE [LARGE SCALE GENOMIC DNA]</scope>
    <source>
        <strain evidence="2 3">DSM 17976</strain>
    </source>
</reference>
<dbReference type="AlphaFoldDB" id="A0A7W5ZGP5"/>
<dbReference type="GO" id="GO:0008889">
    <property type="term" value="F:glycerophosphodiester phosphodiesterase activity"/>
    <property type="evidence" value="ECO:0007669"/>
    <property type="project" value="UniProtKB-EC"/>
</dbReference>
<dbReference type="Proteomes" id="UP000541352">
    <property type="component" value="Unassembled WGS sequence"/>
</dbReference>
<proteinExistence type="predicted"/>
<dbReference type="EC" id="3.1.4.46" evidence="2"/>
<dbReference type="RefSeq" id="WP_183971745.1">
    <property type="nucleotide sequence ID" value="NZ_JACIBY010000001.1"/>
</dbReference>
<dbReference type="PANTHER" id="PTHR46211:SF14">
    <property type="entry name" value="GLYCEROPHOSPHODIESTER PHOSPHODIESTERASE"/>
    <property type="match status" value="1"/>
</dbReference>
<dbReference type="PANTHER" id="PTHR46211">
    <property type="entry name" value="GLYCEROPHOSPHORYL DIESTER PHOSPHODIESTERASE"/>
    <property type="match status" value="1"/>
</dbReference>